<keyword evidence="3" id="KW-1185">Reference proteome</keyword>
<accession>A0A4C1U478</accession>
<evidence type="ECO:0000259" key="1">
    <source>
        <dbReference type="Pfam" id="PF14214"/>
    </source>
</evidence>
<dbReference type="InterPro" id="IPR025476">
    <property type="entry name" value="Helitron_helicase-like"/>
</dbReference>
<dbReference type="AlphaFoldDB" id="A0A4C1U478"/>
<dbReference type="STRING" id="151549.A0A4C1U478"/>
<dbReference type="Proteomes" id="UP000299102">
    <property type="component" value="Unassembled WGS sequence"/>
</dbReference>
<feature type="domain" description="Helitron helicase-like" evidence="1">
    <location>
        <begin position="2"/>
        <end position="77"/>
    </location>
</feature>
<evidence type="ECO:0000313" key="3">
    <source>
        <dbReference type="Proteomes" id="UP000299102"/>
    </source>
</evidence>
<evidence type="ECO:0000313" key="2">
    <source>
        <dbReference type="EMBL" id="GBP21195.1"/>
    </source>
</evidence>
<reference evidence="2 3" key="1">
    <citation type="journal article" date="2019" name="Commun. Biol.">
        <title>The bagworm genome reveals a unique fibroin gene that provides high tensile strength.</title>
        <authorList>
            <person name="Kono N."/>
            <person name="Nakamura H."/>
            <person name="Ohtoshi R."/>
            <person name="Tomita M."/>
            <person name="Numata K."/>
            <person name="Arakawa K."/>
        </authorList>
    </citation>
    <scope>NUCLEOTIDE SEQUENCE [LARGE SCALE GENOMIC DNA]</scope>
</reference>
<dbReference type="EMBL" id="BGZK01000126">
    <property type="protein sequence ID" value="GBP21195.1"/>
    <property type="molecule type" value="Genomic_DNA"/>
</dbReference>
<comment type="caution">
    <text evidence="2">The sequence shown here is derived from an EMBL/GenBank/DDBJ whole genome shotgun (WGS) entry which is preliminary data.</text>
</comment>
<protein>
    <recommendedName>
        <fullName evidence="1">Helitron helicase-like domain-containing protein</fullName>
    </recommendedName>
</protein>
<dbReference type="Pfam" id="PF14214">
    <property type="entry name" value="Helitron_like_N"/>
    <property type="match status" value="1"/>
</dbReference>
<gene>
    <name evidence="2" type="ORF">EVAR_84318_1</name>
</gene>
<name>A0A4C1U478_EUMVA</name>
<sequence>MVVLLSTFTGSLRHMHEYSQVAKTYVRAYCRPDLFMTFTWKPTCDETKELLLAGQSSSDRQDITVRTCIKTKIEIFVGFYYQASRFWRDALLDVFH</sequence>
<proteinExistence type="predicted"/>
<organism evidence="2 3">
    <name type="scientific">Eumeta variegata</name>
    <name type="common">Bagworm moth</name>
    <name type="synonym">Eumeta japonica</name>
    <dbReference type="NCBI Taxonomy" id="151549"/>
    <lineage>
        <taxon>Eukaryota</taxon>
        <taxon>Metazoa</taxon>
        <taxon>Ecdysozoa</taxon>
        <taxon>Arthropoda</taxon>
        <taxon>Hexapoda</taxon>
        <taxon>Insecta</taxon>
        <taxon>Pterygota</taxon>
        <taxon>Neoptera</taxon>
        <taxon>Endopterygota</taxon>
        <taxon>Lepidoptera</taxon>
        <taxon>Glossata</taxon>
        <taxon>Ditrysia</taxon>
        <taxon>Tineoidea</taxon>
        <taxon>Psychidae</taxon>
        <taxon>Oiketicinae</taxon>
        <taxon>Eumeta</taxon>
    </lineage>
</organism>